<dbReference type="GO" id="GO:0015031">
    <property type="term" value="P:protein transport"/>
    <property type="evidence" value="ECO:0007669"/>
    <property type="project" value="InterPro"/>
</dbReference>
<accession>A0AA50H6D7</accession>
<reference evidence="2 3" key="1">
    <citation type="submission" date="2023-08" db="EMBL/GenBank/DDBJ databases">
        <title>Pathogen: clinical or host-associated sample.</title>
        <authorList>
            <person name="Hergert J."/>
            <person name="Casey R."/>
            <person name="Wagner J."/>
            <person name="Young E.L."/>
            <person name="Oakeson K.F."/>
        </authorList>
    </citation>
    <scope>NUCLEOTIDE SEQUENCE [LARGE SCALE GENOMIC DNA]</scope>
    <source>
        <strain evidence="2 3">1760953</strain>
        <plasmid evidence="2 3">unnamed1</plasmid>
    </source>
</reference>
<proteinExistence type="predicted"/>
<evidence type="ECO:0008006" key="4">
    <source>
        <dbReference type="Google" id="ProtNLM"/>
    </source>
</evidence>
<feature type="transmembrane region" description="Helical" evidence="1">
    <location>
        <begin position="149"/>
        <end position="167"/>
    </location>
</feature>
<feature type="transmembrane region" description="Helical" evidence="1">
    <location>
        <begin position="12"/>
        <end position="32"/>
    </location>
</feature>
<keyword evidence="1" id="KW-0812">Transmembrane</keyword>
<feature type="transmembrane region" description="Helical" evidence="1">
    <location>
        <begin position="227"/>
        <end position="253"/>
    </location>
</feature>
<gene>
    <name evidence="2" type="ORF">Q9313_17970</name>
</gene>
<keyword evidence="3" id="KW-1185">Reference proteome</keyword>
<dbReference type="InterPro" id="IPR002208">
    <property type="entry name" value="SecY/SEC61-alpha"/>
</dbReference>
<keyword evidence="2" id="KW-0614">Plasmid</keyword>
<keyword evidence="1" id="KW-1133">Transmembrane helix</keyword>
<dbReference type="PROSITE" id="PS51257">
    <property type="entry name" value="PROKAR_LIPOPROTEIN"/>
    <property type="match status" value="1"/>
</dbReference>
<dbReference type="AlphaFoldDB" id="A0AA50H6D7"/>
<dbReference type="Gene3D" id="1.10.3370.10">
    <property type="entry name" value="SecY subunit domain"/>
    <property type="match status" value="1"/>
</dbReference>
<dbReference type="RefSeq" id="WP_306039358.1">
    <property type="nucleotide sequence ID" value="NZ_CP132303.1"/>
</dbReference>
<dbReference type="Pfam" id="PF00344">
    <property type="entry name" value="SecY"/>
    <property type="match status" value="1"/>
</dbReference>
<feature type="transmembrane region" description="Helical" evidence="1">
    <location>
        <begin position="259"/>
        <end position="281"/>
    </location>
</feature>
<organism evidence="2 3">
    <name type="scientific">Shinella sumterensis</name>
    <dbReference type="NCBI Taxonomy" id="1967501"/>
    <lineage>
        <taxon>Bacteria</taxon>
        <taxon>Pseudomonadati</taxon>
        <taxon>Pseudomonadota</taxon>
        <taxon>Alphaproteobacteria</taxon>
        <taxon>Hyphomicrobiales</taxon>
        <taxon>Rhizobiaceae</taxon>
        <taxon>Shinella</taxon>
    </lineage>
</organism>
<feature type="transmembrane region" description="Helical" evidence="1">
    <location>
        <begin position="187"/>
        <end position="206"/>
    </location>
</feature>
<geneLocation type="plasmid" evidence="2 3">
    <name>unnamed1</name>
</geneLocation>
<dbReference type="InterPro" id="IPR023201">
    <property type="entry name" value="SecY_dom_sf"/>
</dbReference>
<evidence type="ECO:0000313" key="3">
    <source>
        <dbReference type="Proteomes" id="UP001234585"/>
    </source>
</evidence>
<dbReference type="PRINTS" id="PR00303">
    <property type="entry name" value="SECYTRNLCASE"/>
</dbReference>
<dbReference type="GO" id="GO:0016020">
    <property type="term" value="C:membrane"/>
    <property type="evidence" value="ECO:0007669"/>
    <property type="project" value="InterPro"/>
</dbReference>
<evidence type="ECO:0000313" key="2">
    <source>
        <dbReference type="EMBL" id="WLR99974.1"/>
    </source>
</evidence>
<name>A0AA50H6D7_9HYPH</name>
<dbReference type="SUPFAM" id="SSF103491">
    <property type="entry name" value="Preprotein translocase SecY subunit"/>
    <property type="match status" value="1"/>
</dbReference>
<feature type="transmembrane region" description="Helical" evidence="1">
    <location>
        <begin position="52"/>
        <end position="72"/>
    </location>
</feature>
<evidence type="ECO:0000256" key="1">
    <source>
        <dbReference type="SAM" id="Phobius"/>
    </source>
</evidence>
<keyword evidence="1" id="KW-0472">Membrane</keyword>
<feature type="transmembrane region" description="Helical" evidence="1">
    <location>
        <begin position="122"/>
        <end position="142"/>
    </location>
</feature>
<feature type="transmembrane region" description="Helical" evidence="1">
    <location>
        <begin position="293"/>
        <end position="319"/>
    </location>
</feature>
<sequence length="350" mass="37860">MMTTPRRDHRRYTILMTVLAFIIIAACMRLPIPGIDLIPASLQLAQSGGMERLSLFALGTVPLFSLLALVELVRLMAPDLTERLGHAGWPRLLFGIAVLLLTALQGYGVLTAFVTMGLMADTLGAMALGIAAFVGVSALLLWLNDAIRLPGLGSGIWLLMTIPMFSRVPREIVMSIQTVRSGIMPPWHLWMLAGAVVVAVAIVVALNRLLLATGRDDGMRQDTPLSVLLWPPFLAGIATGYLMVVPIILLPASLETAPWLATAMHTVFMSVLIPLFVYGYFRQLPVDRRADMKPILTVVALAQVLLCAGLGLLHLIVFAPAAPTGPALIVCVTVVLALRRILVSSRRQTR</sequence>
<dbReference type="EMBL" id="CP132303">
    <property type="protein sequence ID" value="WLR99974.1"/>
    <property type="molecule type" value="Genomic_DNA"/>
</dbReference>
<feature type="transmembrane region" description="Helical" evidence="1">
    <location>
        <begin position="92"/>
        <end position="116"/>
    </location>
</feature>
<protein>
    <recommendedName>
        <fullName evidence="4">Preprotein translocase subunit SecY</fullName>
    </recommendedName>
</protein>
<feature type="transmembrane region" description="Helical" evidence="1">
    <location>
        <begin position="325"/>
        <end position="342"/>
    </location>
</feature>
<dbReference type="Proteomes" id="UP001234585">
    <property type="component" value="Plasmid unnamed1"/>
</dbReference>